<gene>
    <name evidence="1" type="ORF">FJ651_01025</name>
</gene>
<name>A0A506PQP5_9FLAO</name>
<dbReference type="PROSITE" id="PS51343">
    <property type="entry name" value="PII_GLNB_DOM"/>
    <property type="match status" value="1"/>
</dbReference>
<sequence length="114" mass="12511">MRFKLIVTMVNPNITNDIIETAKAKGATGDVILSGRGTGIEETKLFGISVADKTDVILFLVEEHIVKPIMDGFNEECKIEEPGNGIAMVLSIDKVAGLDRQIEAIKNKLREEQL</sequence>
<dbReference type="SUPFAM" id="SSF54913">
    <property type="entry name" value="GlnB-like"/>
    <property type="match status" value="1"/>
</dbReference>
<dbReference type="InterPro" id="IPR011322">
    <property type="entry name" value="N-reg_PII-like_a/b"/>
</dbReference>
<accession>A0A506PQP5</accession>
<proteinExistence type="predicted"/>
<dbReference type="InterPro" id="IPR002187">
    <property type="entry name" value="N-reg_PII"/>
</dbReference>
<dbReference type="GO" id="GO:0030234">
    <property type="term" value="F:enzyme regulator activity"/>
    <property type="evidence" value="ECO:0007669"/>
    <property type="project" value="InterPro"/>
</dbReference>
<dbReference type="AlphaFoldDB" id="A0A506PQP5"/>
<keyword evidence="2" id="KW-1185">Reference proteome</keyword>
<protein>
    <submittedName>
        <fullName evidence="1">P-II family nitrogen regulator</fullName>
    </submittedName>
</protein>
<comment type="caution">
    <text evidence="1">The sequence shown here is derived from an EMBL/GenBank/DDBJ whole genome shotgun (WGS) entry which is preliminary data.</text>
</comment>
<reference evidence="1 2" key="1">
    <citation type="submission" date="2019-06" db="EMBL/GenBank/DDBJ databases">
        <title>Flavobacteriaceae Paucihalobacterium erythroidium CWB-1, complete genome.</title>
        <authorList>
            <person name="Wu S."/>
        </authorList>
    </citation>
    <scope>NUCLEOTIDE SEQUENCE [LARGE SCALE GENOMIC DNA]</scope>
    <source>
        <strain evidence="1 2">CWB-1</strain>
    </source>
</reference>
<organism evidence="1 2">
    <name type="scientific">Paucihalobacter ruber</name>
    <dbReference type="NCBI Taxonomy" id="2567861"/>
    <lineage>
        <taxon>Bacteria</taxon>
        <taxon>Pseudomonadati</taxon>
        <taxon>Bacteroidota</taxon>
        <taxon>Flavobacteriia</taxon>
        <taxon>Flavobacteriales</taxon>
        <taxon>Flavobacteriaceae</taxon>
        <taxon>Paucihalobacter</taxon>
    </lineage>
</organism>
<dbReference type="Gene3D" id="3.30.70.120">
    <property type="match status" value="1"/>
</dbReference>
<dbReference type="EMBL" id="VHIQ01000001">
    <property type="protein sequence ID" value="TPV35525.1"/>
    <property type="molecule type" value="Genomic_DNA"/>
</dbReference>
<dbReference type="RefSeq" id="WP_140988535.1">
    <property type="nucleotide sequence ID" value="NZ_VHIQ01000001.1"/>
</dbReference>
<dbReference type="InterPro" id="IPR015867">
    <property type="entry name" value="N-reg_PII/ATP_PRibTrfase_C"/>
</dbReference>
<evidence type="ECO:0000313" key="2">
    <source>
        <dbReference type="Proteomes" id="UP000317332"/>
    </source>
</evidence>
<dbReference type="OrthoDB" id="9803021at2"/>
<dbReference type="Proteomes" id="UP000317332">
    <property type="component" value="Unassembled WGS sequence"/>
</dbReference>
<evidence type="ECO:0000313" key="1">
    <source>
        <dbReference type="EMBL" id="TPV35525.1"/>
    </source>
</evidence>
<dbReference type="GO" id="GO:0006808">
    <property type="term" value="P:regulation of nitrogen utilization"/>
    <property type="evidence" value="ECO:0007669"/>
    <property type="project" value="InterPro"/>
</dbReference>